<sequence length="65" mass="7030">MALAALSIDWPGGFMRWIELNRRCTAKVMAVSALISPCLAQWISCSDTDVAMSSGELALRANVTE</sequence>
<name>A0ABR0A392_9CRUS</name>
<proteinExistence type="predicted"/>
<reference evidence="1 2" key="1">
    <citation type="journal article" date="2023" name="Nucleic Acids Res.">
        <title>The hologenome of Daphnia magna reveals possible DNA methylation and microbiome-mediated evolution of the host genome.</title>
        <authorList>
            <person name="Chaturvedi A."/>
            <person name="Li X."/>
            <person name="Dhandapani V."/>
            <person name="Marshall H."/>
            <person name="Kissane S."/>
            <person name="Cuenca-Cambronero M."/>
            <person name="Asole G."/>
            <person name="Calvet F."/>
            <person name="Ruiz-Romero M."/>
            <person name="Marangio P."/>
            <person name="Guigo R."/>
            <person name="Rago D."/>
            <person name="Mirbahai L."/>
            <person name="Eastwood N."/>
            <person name="Colbourne J.K."/>
            <person name="Zhou J."/>
            <person name="Mallon E."/>
            <person name="Orsini L."/>
        </authorList>
    </citation>
    <scope>NUCLEOTIDE SEQUENCE [LARGE SCALE GENOMIC DNA]</scope>
    <source>
        <strain evidence="1">LRV0_1</strain>
    </source>
</reference>
<gene>
    <name evidence="1" type="ORF">OUZ56_001637</name>
</gene>
<evidence type="ECO:0000313" key="2">
    <source>
        <dbReference type="Proteomes" id="UP001234178"/>
    </source>
</evidence>
<dbReference type="Proteomes" id="UP001234178">
    <property type="component" value="Unassembled WGS sequence"/>
</dbReference>
<evidence type="ECO:0000313" key="1">
    <source>
        <dbReference type="EMBL" id="KAK4019623.1"/>
    </source>
</evidence>
<keyword evidence="2" id="KW-1185">Reference proteome</keyword>
<dbReference type="EMBL" id="JAOYFB010000036">
    <property type="protein sequence ID" value="KAK4019623.1"/>
    <property type="molecule type" value="Genomic_DNA"/>
</dbReference>
<organism evidence="1 2">
    <name type="scientific">Daphnia magna</name>
    <dbReference type="NCBI Taxonomy" id="35525"/>
    <lineage>
        <taxon>Eukaryota</taxon>
        <taxon>Metazoa</taxon>
        <taxon>Ecdysozoa</taxon>
        <taxon>Arthropoda</taxon>
        <taxon>Crustacea</taxon>
        <taxon>Branchiopoda</taxon>
        <taxon>Diplostraca</taxon>
        <taxon>Cladocera</taxon>
        <taxon>Anomopoda</taxon>
        <taxon>Daphniidae</taxon>
        <taxon>Daphnia</taxon>
    </lineage>
</organism>
<accession>A0ABR0A392</accession>
<comment type="caution">
    <text evidence="1">The sequence shown here is derived from an EMBL/GenBank/DDBJ whole genome shotgun (WGS) entry which is preliminary data.</text>
</comment>
<protein>
    <submittedName>
        <fullName evidence="1">Uncharacterized protein</fullName>
    </submittedName>
</protein>